<evidence type="ECO:0000313" key="10">
    <source>
        <dbReference type="WBParaSite" id="maker-PairedContig_2009-snap-gene-0.3-mRNA-1"/>
    </source>
</evidence>
<dbReference type="AlphaFoldDB" id="A0A1I8EGR9"/>
<accession>A0A1I8EGR9</accession>
<dbReference type="InterPro" id="IPR044189">
    <property type="entry name" value="XPO4/7-like"/>
</dbReference>
<evidence type="ECO:0000256" key="5">
    <source>
        <dbReference type="ARBA" id="ARBA00022490"/>
    </source>
</evidence>
<name>A0A1I8EGR9_WUCBA</name>
<dbReference type="SUPFAM" id="SSF48371">
    <property type="entry name" value="ARM repeat"/>
    <property type="match status" value="1"/>
</dbReference>
<evidence type="ECO:0000256" key="1">
    <source>
        <dbReference type="ARBA" id="ARBA00004123"/>
    </source>
</evidence>
<evidence type="ECO:0000256" key="9">
    <source>
        <dbReference type="SAM" id="Phobius"/>
    </source>
</evidence>
<evidence type="ECO:0000256" key="4">
    <source>
        <dbReference type="ARBA" id="ARBA00022448"/>
    </source>
</evidence>
<keyword evidence="9" id="KW-0812">Transmembrane</keyword>
<protein>
    <recommendedName>
        <fullName evidence="8">Exportin-4</fullName>
    </recommendedName>
</protein>
<evidence type="ECO:0000256" key="8">
    <source>
        <dbReference type="ARBA" id="ARBA00040444"/>
    </source>
</evidence>
<comment type="subcellular location">
    <subcellularLocation>
        <location evidence="2">Cytoplasm</location>
    </subcellularLocation>
    <subcellularLocation>
        <location evidence="1">Nucleus</location>
    </subcellularLocation>
</comment>
<keyword evidence="6" id="KW-0653">Protein transport</keyword>
<evidence type="ECO:0000256" key="2">
    <source>
        <dbReference type="ARBA" id="ARBA00004496"/>
    </source>
</evidence>
<dbReference type="InterPro" id="IPR011989">
    <property type="entry name" value="ARM-like"/>
</dbReference>
<keyword evidence="9" id="KW-0472">Membrane</keyword>
<dbReference type="WBParaSite" id="maker-PairedContig_2009-snap-gene-0.3-mRNA-1">
    <property type="protein sequence ID" value="maker-PairedContig_2009-snap-gene-0.3-mRNA-1"/>
    <property type="gene ID" value="maker-PairedContig_2009-snap-gene-0.3"/>
</dbReference>
<dbReference type="Gene3D" id="1.25.10.10">
    <property type="entry name" value="Leucine-rich Repeat Variant"/>
    <property type="match status" value="2"/>
</dbReference>
<comment type="similarity">
    <text evidence="3">Belongs to the exportin family.</text>
</comment>
<evidence type="ECO:0000256" key="7">
    <source>
        <dbReference type="ARBA" id="ARBA00023242"/>
    </source>
</evidence>
<sequence length="1179" mass="134431">MEGTAGNQPGFDPNHVTQMEEAENILMSPNSAYDARKAAEEFFINIRNGKFSPEYCRLVIEATSSEFVTFEMVQLMVMNLFKQWSIFEPQVFQQCFKYLLENAVHKFRASKLIRTEMLRACAKLLKRSIFDGKACDADMLDQTVHFLLTNEDPQLQAIACEFIEAIAHEFATSWRSSNLGISFDFHVRARHSFESGGLQRLFEKCIRTFSEILCTVDLSVPYHMSICENFLRVADLVLSWNFEIRRFPVRITFANEASPAATLRPPESWKAIFQSDEFLRLFFELHKRVRHNEILCIHSLNCLIQLSSLIGPVLTDSESVVSQKLSTSSTSNFINAHDRFVSNFIAGFIDIFGSGPLEGEILGLCLIVYKLLTYHRILSFPRAEMSFVTFVNIIVQCTEHLTTIAMRKALEEDDHLYLESLQSLYDGWWVMLRNSDIIRNASRYPVNFDESTLTIISAFMRTVLSEPYGCRVKVPIQECDDEVDDDREIFKELLDAFLLFIPLSCYPGCLRFILTTSDDDGSSHLQNDILEHFENKSYGEVVDIYSVPYIKACIDSPNTITDRAGVDPLTKIVGAVLAWCSIEHKLLMDRGAEAISPELARSSLWCMGRLICSLGFQVMNPEDSEQLASIMQKILQTMVDFALQKSFGILNNLSGEHKLCLDAVEVFVGLVCAGCNEAAKSPFLFPCLSTIQIERLPARHSFIKVLMQIGGMANDENVKKMLSEMLLQPLRERFMLLCKEQTSLETNLVDLLDCFGGLAEAAQNYNTHFLFEYLSPILTCSISLLLSHKESQLLTNAVLDLFSNVTKRMGTLLELIRVYRDGQFTRYKVIDVDVEEKASDLIILLDILANVLSKDDLSIIPLSSSDTTEFATIGSRVALIALEMLLPIMEDDLLKLPLLCRKFYRFILYFTEMAPQTLESLPEALFVSIIECLRHGLRSDFGQEISLISAETVTEVVSYFTRLTPKNEAAISRLAVLLEPTFELCLSCSWQVDLQNASATALFALICCNQIAFEEYVKQLLSRDENRPYQATLQAAFQALLPSNLEFHLGRREKREFRERLEQFLSQAQGLLASEPASSPLHLAALIRSLKIRTEMLRSCAKLLKRSIFDGHACDFDSLASKFYVLFTDREPEIVIIFLIFFFFLLLLFCFHKKKQKILSYHRRMKRKQIVKSFCFFID</sequence>
<dbReference type="STRING" id="6293.A0A1I8EGR9"/>
<keyword evidence="4" id="KW-0813">Transport</keyword>
<dbReference type="GO" id="GO:0005643">
    <property type="term" value="C:nuclear pore"/>
    <property type="evidence" value="ECO:0007669"/>
    <property type="project" value="TreeGrafter"/>
</dbReference>
<dbReference type="PANTHER" id="PTHR12596:SF1">
    <property type="entry name" value="EXPORTIN-4"/>
    <property type="match status" value="1"/>
</dbReference>
<keyword evidence="7" id="KW-0539">Nucleus</keyword>
<dbReference type="PANTHER" id="PTHR12596">
    <property type="entry name" value="EXPORTIN 4,7-RELATED"/>
    <property type="match status" value="1"/>
</dbReference>
<feature type="transmembrane region" description="Helical" evidence="9">
    <location>
        <begin position="1134"/>
        <end position="1151"/>
    </location>
</feature>
<dbReference type="GO" id="GO:0005737">
    <property type="term" value="C:cytoplasm"/>
    <property type="evidence" value="ECO:0007669"/>
    <property type="project" value="UniProtKB-SubCell"/>
</dbReference>
<dbReference type="InterPro" id="IPR016024">
    <property type="entry name" value="ARM-type_fold"/>
</dbReference>
<proteinExistence type="inferred from homology"/>
<evidence type="ECO:0000256" key="3">
    <source>
        <dbReference type="ARBA" id="ARBA00009466"/>
    </source>
</evidence>
<reference evidence="10" key="1">
    <citation type="submission" date="2016-11" db="UniProtKB">
        <authorList>
            <consortium name="WormBaseParasite"/>
        </authorList>
    </citation>
    <scope>IDENTIFICATION</scope>
    <source>
        <strain evidence="10">pt0022</strain>
    </source>
</reference>
<keyword evidence="5" id="KW-0963">Cytoplasm</keyword>
<keyword evidence="9" id="KW-1133">Transmembrane helix</keyword>
<evidence type="ECO:0000256" key="6">
    <source>
        <dbReference type="ARBA" id="ARBA00022927"/>
    </source>
</evidence>
<dbReference type="GO" id="GO:0006611">
    <property type="term" value="P:protein export from nucleus"/>
    <property type="evidence" value="ECO:0007669"/>
    <property type="project" value="TreeGrafter"/>
</dbReference>
<organism evidence="10">
    <name type="scientific">Wuchereria bancrofti</name>
    <dbReference type="NCBI Taxonomy" id="6293"/>
    <lineage>
        <taxon>Eukaryota</taxon>
        <taxon>Metazoa</taxon>
        <taxon>Ecdysozoa</taxon>
        <taxon>Nematoda</taxon>
        <taxon>Chromadorea</taxon>
        <taxon>Rhabditida</taxon>
        <taxon>Spirurina</taxon>
        <taxon>Spiruromorpha</taxon>
        <taxon>Filarioidea</taxon>
        <taxon>Onchocercidae</taxon>
        <taxon>Wuchereria</taxon>
    </lineage>
</organism>
<dbReference type="GO" id="GO:0005049">
    <property type="term" value="F:nuclear export signal receptor activity"/>
    <property type="evidence" value="ECO:0007669"/>
    <property type="project" value="InterPro"/>
</dbReference>